<dbReference type="Gene3D" id="3.80.10.10">
    <property type="entry name" value="Ribonuclease Inhibitor"/>
    <property type="match status" value="1"/>
</dbReference>
<protein>
    <recommendedName>
        <fullName evidence="4">F-box domain-containing protein</fullName>
    </recommendedName>
</protein>
<evidence type="ECO:0000313" key="2">
    <source>
        <dbReference type="EMBL" id="KAL0066722.1"/>
    </source>
</evidence>
<keyword evidence="1" id="KW-0175">Coiled coil</keyword>
<dbReference type="SUPFAM" id="SSF52047">
    <property type="entry name" value="RNI-like"/>
    <property type="match status" value="1"/>
</dbReference>
<dbReference type="Proteomes" id="UP001437256">
    <property type="component" value="Unassembled WGS sequence"/>
</dbReference>
<dbReference type="Gene3D" id="1.20.1280.50">
    <property type="match status" value="1"/>
</dbReference>
<dbReference type="EMBL" id="JBBXMP010000033">
    <property type="protein sequence ID" value="KAL0066722.1"/>
    <property type="molecule type" value="Genomic_DNA"/>
</dbReference>
<evidence type="ECO:0000256" key="1">
    <source>
        <dbReference type="SAM" id="Coils"/>
    </source>
</evidence>
<keyword evidence="3" id="KW-1185">Reference proteome</keyword>
<reference evidence="2 3" key="1">
    <citation type="submission" date="2024-05" db="EMBL/GenBank/DDBJ databases">
        <title>A draft genome resource for the thread blight pathogen Marasmius tenuissimus strain MS-2.</title>
        <authorList>
            <person name="Yulfo-Soto G.E."/>
            <person name="Baruah I.K."/>
            <person name="Amoako-Attah I."/>
            <person name="Bukari Y."/>
            <person name="Meinhardt L.W."/>
            <person name="Bailey B.A."/>
            <person name="Cohen S.P."/>
        </authorList>
    </citation>
    <scope>NUCLEOTIDE SEQUENCE [LARGE SCALE GENOMIC DNA]</scope>
    <source>
        <strain evidence="2 3">MS-2</strain>
    </source>
</reference>
<accession>A0ABR2ZYE9</accession>
<sequence length="610" mass="69730">MTSHPTNQNHHIKELREQTYEVLKPNPSSFRPDNISFDIERSKLTGVTVPDATNLEPHKVDPRLYRSDHIPSDFEWSQVLGIIQEDEGKVQRCDEEIAILQRKIEMLEGKKGALTNNIRTCRSILSAQRRVPNEIWEIIFSVLCTSIYDHSFHINYDYVSWNKPPVQDTPALGLSQVCSRWRAIALGLPCIWSSINIEFTQLFVDITPPLELYFSNAKRHPLSIRVSRETAHCEPIPFSEETLAAWRSLSQHLSRCRTLALKSPHFDLPAVQGLAFPQLETLREEEHQYGMDDDETSWFWEAIEGAPKLTTVSLWTFRGNLPLSQLRSLELQSLHTEELAWFLDALLSCGCLETLEIRTLYPHYPFARPVVMDVQVPSLRKLILGEDDSELKKDNINLVSVLSSLSLPSLVFLELPFREGFPSSLLTLAGQSPLLERMSLCMHLKGGGADTISSPFTPLFQSLPNLTHLELYVIRVAAGSEPIHRRVNRPLFGDKVLSNVLSSLRIEPVSSICLPSLRWISLHLFPLTLDLETVDKVLEVVLERHSASRPLKAFRVFRDVRQYELDEGTRIRKAVLDPDMKEKIRAAEEQTRTRIIVDDFRDTEHTEGIE</sequence>
<dbReference type="InterPro" id="IPR032675">
    <property type="entry name" value="LRR_dom_sf"/>
</dbReference>
<name>A0ABR2ZYE9_9AGAR</name>
<evidence type="ECO:0000313" key="3">
    <source>
        <dbReference type="Proteomes" id="UP001437256"/>
    </source>
</evidence>
<gene>
    <name evidence="2" type="ORF">AAF712_006327</name>
</gene>
<proteinExistence type="predicted"/>
<comment type="caution">
    <text evidence="2">The sequence shown here is derived from an EMBL/GenBank/DDBJ whole genome shotgun (WGS) entry which is preliminary data.</text>
</comment>
<evidence type="ECO:0008006" key="4">
    <source>
        <dbReference type="Google" id="ProtNLM"/>
    </source>
</evidence>
<feature type="coiled-coil region" evidence="1">
    <location>
        <begin position="83"/>
        <end position="117"/>
    </location>
</feature>
<organism evidence="2 3">
    <name type="scientific">Marasmius tenuissimus</name>
    <dbReference type="NCBI Taxonomy" id="585030"/>
    <lineage>
        <taxon>Eukaryota</taxon>
        <taxon>Fungi</taxon>
        <taxon>Dikarya</taxon>
        <taxon>Basidiomycota</taxon>
        <taxon>Agaricomycotina</taxon>
        <taxon>Agaricomycetes</taxon>
        <taxon>Agaricomycetidae</taxon>
        <taxon>Agaricales</taxon>
        <taxon>Marasmiineae</taxon>
        <taxon>Marasmiaceae</taxon>
        <taxon>Marasmius</taxon>
    </lineage>
</organism>